<keyword evidence="4 7" id="KW-1133">Transmembrane helix</keyword>
<feature type="compositionally biased region" description="Basic residues" evidence="6">
    <location>
        <begin position="78"/>
        <end position="88"/>
    </location>
</feature>
<comment type="caution">
    <text evidence="9">The sequence shown here is derived from an EMBL/GenBank/DDBJ whole genome shotgun (WGS) entry which is preliminary data.</text>
</comment>
<keyword evidence="3 7" id="KW-0812">Transmembrane</keyword>
<feature type="compositionally biased region" description="Low complexity" evidence="6">
    <location>
        <begin position="1458"/>
        <end position="1473"/>
    </location>
</feature>
<evidence type="ECO:0000256" key="1">
    <source>
        <dbReference type="ARBA" id="ARBA00004141"/>
    </source>
</evidence>
<organism evidence="9 10">
    <name type="scientific">Amphibalanus amphitrite</name>
    <name type="common">Striped barnacle</name>
    <name type="synonym">Balanus amphitrite</name>
    <dbReference type="NCBI Taxonomy" id="1232801"/>
    <lineage>
        <taxon>Eukaryota</taxon>
        <taxon>Metazoa</taxon>
        <taxon>Ecdysozoa</taxon>
        <taxon>Arthropoda</taxon>
        <taxon>Crustacea</taxon>
        <taxon>Multicrustacea</taxon>
        <taxon>Cirripedia</taxon>
        <taxon>Thoracica</taxon>
        <taxon>Thoracicalcarea</taxon>
        <taxon>Balanomorpha</taxon>
        <taxon>Balanoidea</taxon>
        <taxon>Balanidae</taxon>
        <taxon>Amphibalaninae</taxon>
        <taxon>Amphibalanus</taxon>
    </lineage>
</organism>
<evidence type="ECO:0000313" key="9">
    <source>
        <dbReference type="EMBL" id="KAF0290362.1"/>
    </source>
</evidence>
<evidence type="ECO:0000259" key="8">
    <source>
        <dbReference type="Pfam" id="PF07810"/>
    </source>
</evidence>
<feature type="transmembrane region" description="Helical" evidence="7">
    <location>
        <begin position="386"/>
        <end position="408"/>
    </location>
</feature>
<feature type="transmembrane region" description="Helical" evidence="7">
    <location>
        <begin position="298"/>
        <end position="316"/>
    </location>
</feature>
<feature type="compositionally biased region" description="Basic and acidic residues" evidence="6">
    <location>
        <begin position="1372"/>
        <end position="1393"/>
    </location>
</feature>
<feature type="region of interest" description="Disordered" evidence="6">
    <location>
        <begin position="954"/>
        <end position="973"/>
    </location>
</feature>
<feature type="compositionally biased region" description="Low complexity" evidence="6">
    <location>
        <begin position="560"/>
        <end position="589"/>
    </location>
</feature>
<dbReference type="InterPro" id="IPR012496">
    <property type="entry name" value="TMC_dom"/>
</dbReference>
<feature type="transmembrane region" description="Helical" evidence="7">
    <location>
        <begin position="461"/>
        <end position="481"/>
    </location>
</feature>
<feature type="region of interest" description="Disordered" evidence="6">
    <location>
        <begin position="673"/>
        <end position="945"/>
    </location>
</feature>
<dbReference type="Pfam" id="PF07810">
    <property type="entry name" value="TMC"/>
    <property type="match status" value="1"/>
</dbReference>
<evidence type="ECO:0000256" key="5">
    <source>
        <dbReference type="ARBA" id="ARBA00023136"/>
    </source>
</evidence>
<dbReference type="EMBL" id="VIIS01001959">
    <property type="protein sequence ID" value="KAF0290362.1"/>
    <property type="molecule type" value="Genomic_DNA"/>
</dbReference>
<dbReference type="Proteomes" id="UP000440578">
    <property type="component" value="Unassembled WGS sequence"/>
</dbReference>
<dbReference type="PANTHER" id="PTHR23302:SF40">
    <property type="entry name" value="TRANSMEMBRANE CHANNEL-LIKE PROTEIN"/>
    <property type="match status" value="1"/>
</dbReference>
<keyword evidence="5 7" id="KW-0472">Membrane</keyword>
<gene>
    <name evidence="9" type="primary">Tmc3_1</name>
    <name evidence="9" type="ORF">FJT64_011405</name>
</gene>
<feature type="region of interest" description="Disordered" evidence="6">
    <location>
        <begin position="1271"/>
        <end position="1326"/>
    </location>
</feature>
<dbReference type="OrthoDB" id="5831905at2759"/>
<name>A0A6A4VIU8_AMPAM</name>
<feature type="compositionally biased region" description="Polar residues" evidence="6">
    <location>
        <begin position="782"/>
        <end position="795"/>
    </location>
</feature>
<feature type="compositionally biased region" description="Low complexity" evidence="6">
    <location>
        <begin position="89"/>
        <end position="98"/>
    </location>
</feature>
<evidence type="ECO:0000256" key="3">
    <source>
        <dbReference type="ARBA" id="ARBA00022692"/>
    </source>
</evidence>
<evidence type="ECO:0000256" key="2">
    <source>
        <dbReference type="ARBA" id="ARBA00006510"/>
    </source>
</evidence>
<feature type="region of interest" description="Disordered" evidence="6">
    <location>
        <begin position="40"/>
        <end position="100"/>
    </location>
</feature>
<sequence>MLNEGPNKVLFRSQEFFFQQTKWGRFNPVCGALPAVGAEEEEDDEYSASVSQILERHGSRRGSRRLQRQASSRDSRRSLRRRRSRGSKSHSAASGDVVVEVEESDNEEQIFENIRLHKEVIGEIKHQPWPMQRKLNLVTQAKIYVAKHEGELAERLAQSRSARDILARYSLVFLRYWQVFQREFANFVTSAVPWQKPIKRIESHFGTAVASYFTFLRWILFMNIGISVLLVCFVIIPEILAADRHDLGERKELLEVEKKHAYDLKTIWDFEGILKYSPIFYGYYNNKDKTSAGYRIPFAYFLSGMIVYAFSFIVILKKMAENSRMSKMSSKEDDCAFTWKLFTGWDFMIGHAETALNKVSSITLGFRESLLEERERAKEEISWRTIALRVLANLSVLLLLVGSAYAVILLVQRSTEPEATSWYRQNELTLVMTLISNVFPTLFDKLGLLEGYHPRQQLRMQLARIMALNLLNLYTLIFALFGRVDDITAELTALKPNFSSVPPQLSAVAADFLRENPTETTALPHPCYGMVINCTALRLEVANGSFLDLPTTTAAPAAASWTTPTSTHHTWTASSAGPAGAAPTAASSLPPTPSSYRPTEASPSTTTDQPQISVQTQTPTEVPHPSTTDGSASLSTHPYPTRDSSAPTSVAPTGSDLTDLWVPRWRAAAAAAGELDWPAGRQPSTDGPYGPALSSGTIPPEMTIPLDGRGAGADRGQRDRRPAGLGASTVLDSGYRSGDTSSVRSERQVTESGLTIADDLTGGPPFDGSVFLEYAGDGTELSRPSVSGAAQTESATGPGGRTSGPEGSTTGPGSSTSGRTTGTEGSTSGPGSSTSGRTTGTEGSTSGSATGTEGSTSGPGGRTSGPEGSTTGPGSSTSGRTTGTEGSTSGSATGSEGSTSGPEGSTTGPGSSTTEDAEAAPAGTEESGAAGPAGPVPDQARVHGAGPTIESTSAELAASGATTAGGAASPSAEESELWAAATVPVTEMTPSAAECYRFLCADNDTDYSEPPSEDGPTTPGGGETATDVAVIRETARIFNSTVRLQLRKLCWETMYGQELVKLIIMDTVWTVASVVGMEFLRALFVRVMNNCWCWDLERTAPKYADFSIAENILHLVNNQGMVWMGMFFAPGLPAINAVKLVILMYVRAWGVLTSNVPHEVIFKASRSNNFYFALLLIMLFLCTLPVGYAIVWLEPSWHCGPFSGYLRAYKIFTNGLQRALPDSLNKILDYISSPAIVIPLLVLLVLVIFYQISLAGSLRESNNDLRNQLRRERTEERRKMFKMADAKTKEPEKPFDKWSRLLENTFAKPKADDATKPPRTQKEKEARAKELLLEAVHRRRERIASQRSEQSAQGQPQPAAPPPAKARRAKGRDKQKDKDKPSRAEKGRGDSRGKSGSVEADQGAAKRDSTASSMSVPVIRISKEDSVELVDEQTAEPAARRGDGAAGEPPNQEGRVAEGGAAPAPAQRRGPARSVSIESRPVTPASLHGSPCLSHIDSESTRSTDSPPDSPLGSLGC</sequence>
<feature type="compositionally biased region" description="Basic residues" evidence="6">
    <location>
        <begin position="58"/>
        <end position="67"/>
    </location>
</feature>
<comment type="similarity">
    <text evidence="2">Belongs to the TMC family.</text>
</comment>
<evidence type="ECO:0000256" key="6">
    <source>
        <dbReference type="SAM" id="MobiDB-lite"/>
    </source>
</evidence>
<evidence type="ECO:0000256" key="7">
    <source>
        <dbReference type="SAM" id="Phobius"/>
    </source>
</evidence>
<keyword evidence="10" id="KW-1185">Reference proteome</keyword>
<feature type="compositionally biased region" description="Low complexity" evidence="6">
    <location>
        <begin position="864"/>
        <end position="914"/>
    </location>
</feature>
<accession>A0A6A4VIU8</accession>
<feature type="transmembrane region" description="Helical" evidence="7">
    <location>
        <begin position="1121"/>
        <end position="1149"/>
    </location>
</feature>
<feature type="compositionally biased region" description="Low complexity" evidence="6">
    <location>
        <begin position="803"/>
        <end position="856"/>
    </location>
</feature>
<feature type="domain" description="TMC" evidence="8">
    <location>
        <begin position="1050"/>
        <end position="1165"/>
    </location>
</feature>
<feature type="compositionally biased region" description="Basic and acidic residues" evidence="6">
    <location>
        <begin position="1309"/>
        <end position="1326"/>
    </location>
</feature>
<feature type="region of interest" description="Disordered" evidence="6">
    <location>
        <begin position="560"/>
        <end position="656"/>
    </location>
</feature>
<feature type="transmembrane region" description="Helical" evidence="7">
    <location>
        <begin position="1230"/>
        <end position="1250"/>
    </location>
</feature>
<proteinExistence type="inferred from homology"/>
<feature type="transmembrane region" description="Helical" evidence="7">
    <location>
        <begin position="215"/>
        <end position="236"/>
    </location>
</feature>
<evidence type="ECO:0000313" key="10">
    <source>
        <dbReference type="Proteomes" id="UP000440578"/>
    </source>
</evidence>
<dbReference type="GO" id="GO:0008381">
    <property type="term" value="F:mechanosensitive monoatomic ion channel activity"/>
    <property type="evidence" value="ECO:0007669"/>
    <property type="project" value="TreeGrafter"/>
</dbReference>
<feature type="transmembrane region" description="Helical" evidence="7">
    <location>
        <begin position="428"/>
        <end position="449"/>
    </location>
</feature>
<dbReference type="GO" id="GO:0005886">
    <property type="term" value="C:plasma membrane"/>
    <property type="evidence" value="ECO:0007669"/>
    <property type="project" value="InterPro"/>
</dbReference>
<dbReference type="PANTHER" id="PTHR23302">
    <property type="entry name" value="TRANSMEMBRANE CHANNEL-RELATED"/>
    <property type="match status" value="1"/>
</dbReference>
<protein>
    <submittedName>
        <fullName evidence="9">Transmembrane channel-like protein 3</fullName>
    </submittedName>
</protein>
<feature type="transmembrane region" description="Helical" evidence="7">
    <location>
        <begin position="1170"/>
        <end position="1193"/>
    </location>
</feature>
<feature type="compositionally biased region" description="Basic and acidic residues" evidence="6">
    <location>
        <begin position="1271"/>
        <end position="1300"/>
    </location>
</feature>
<feature type="region of interest" description="Disordered" evidence="6">
    <location>
        <begin position="1340"/>
        <end position="1517"/>
    </location>
</feature>
<comment type="subcellular location">
    <subcellularLocation>
        <location evidence="1">Membrane</location>
        <topology evidence="1">Multi-pass membrane protein</topology>
    </subcellularLocation>
</comment>
<evidence type="ECO:0000256" key="4">
    <source>
        <dbReference type="ARBA" id="ARBA00022989"/>
    </source>
</evidence>
<reference evidence="9 10" key="1">
    <citation type="submission" date="2019-07" db="EMBL/GenBank/DDBJ databases">
        <title>Draft genome assembly of a fouling barnacle, Amphibalanus amphitrite (Darwin, 1854): The first reference genome for Thecostraca.</title>
        <authorList>
            <person name="Kim W."/>
        </authorList>
    </citation>
    <scope>NUCLEOTIDE SEQUENCE [LARGE SCALE GENOMIC DNA]</scope>
    <source>
        <strain evidence="9">SNU_AA5</strain>
        <tissue evidence="9">Soma without cirri and trophi</tissue>
    </source>
</reference>
<feature type="compositionally biased region" description="Polar residues" evidence="6">
    <location>
        <begin position="601"/>
        <end position="656"/>
    </location>
</feature>
<dbReference type="InterPro" id="IPR038900">
    <property type="entry name" value="TMC"/>
</dbReference>